<dbReference type="EMBL" id="ML986674">
    <property type="protein sequence ID" value="KAF2260712.1"/>
    <property type="molecule type" value="Genomic_DNA"/>
</dbReference>
<evidence type="ECO:0000313" key="2">
    <source>
        <dbReference type="Proteomes" id="UP000800093"/>
    </source>
</evidence>
<evidence type="ECO:0008006" key="3">
    <source>
        <dbReference type="Google" id="ProtNLM"/>
    </source>
</evidence>
<dbReference type="Proteomes" id="UP000800093">
    <property type="component" value="Unassembled WGS sequence"/>
</dbReference>
<dbReference type="AlphaFoldDB" id="A0A9P4MZV9"/>
<dbReference type="OrthoDB" id="5405453at2759"/>
<organism evidence="1 2">
    <name type="scientific">Lojkania enalia</name>
    <dbReference type="NCBI Taxonomy" id="147567"/>
    <lineage>
        <taxon>Eukaryota</taxon>
        <taxon>Fungi</taxon>
        <taxon>Dikarya</taxon>
        <taxon>Ascomycota</taxon>
        <taxon>Pezizomycotina</taxon>
        <taxon>Dothideomycetes</taxon>
        <taxon>Pleosporomycetidae</taxon>
        <taxon>Pleosporales</taxon>
        <taxon>Pleosporales incertae sedis</taxon>
        <taxon>Lojkania</taxon>
    </lineage>
</organism>
<evidence type="ECO:0000313" key="1">
    <source>
        <dbReference type="EMBL" id="KAF2260712.1"/>
    </source>
</evidence>
<keyword evidence="2" id="KW-1185">Reference proteome</keyword>
<name>A0A9P4MZV9_9PLEO</name>
<reference evidence="2" key="1">
    <citation type="journal article" date="2020" name="Stud. Mycol.">
        <title>101 Dothideomycetes genomes: A test case for predicting lifestyles and emergence of pathogens.</title>
        <authorList>
            <person name="Haridas S."/>
            <person name="Albert R."/>
            <person name="Binder M."/>
            <person name="Bloem J."/>
            <person name="LaButti K."/>
            <person name="Salamov A."/>
            <person name="Andreopoulos B."/>
            <person name="Baker S."/>
            <person name="Barry K."/>
            <person name="Bills G."/>
            <person name="Bluhm B."/>
            <person name="Cannon C."/>
            <person name="Castanera R."/>
            <person name="Culley D."/>
            <person name="Daum C."/>
            <person name="Ezra D."/>
            <person name="Gonzalez J."/>
            <person name="Henrissat B."/>
            <person name="Kuo A."/>
            <person name="Liang C."/>
            <person name="Lipzen A."/>
            <person name="Lutzoni F."/>
            <person name="Magnuson J."/>
            <person name="Mondo S."/>
            <person name="Nolan M."/>
            <person name="Ohm R."/>
            <person name="Pangilinan J."/>
            <person name="Park H.-J."/>
            <person name="Ramirez L."/>
            <person name="Alfaro M."/>
            <person name="Sun H."/>
            <person name="Tritt A."/>
            <person name="Yoshinaga Y."/>
            <person name="Zwiers L.-H."/>
            <person name="Turgeon B."/>
            <person name="Goodwin S."/>
            <person name="Spatafora J."/>
            <person name="Crous P."/>
            <person name="Grigoriev I."/>
        </authorList>
    </citation>
    <scope>NUCLEOTIDE SEQUENCE [LARGE SCALE GENOMIC DNA]</scope>
    <source>
        <strain evidence="2">CBS 304.66</strain>
    </source>
</reference>
<dbReference type="InterPro" id="IPR009057">
    <property type="entry name" value="Homeodomain-like_sf"/>
</dbReference>
<dbReference type="SUPFAM" id="SSF46689">
    <property type="entry name" value="Homeodomain-like"/>
    <property type="match status" value="1"/>
</dbReference>
<proteinExistence type="predicted"/>
<comment type="caution">
    <text evidence="1">The sequence shown here is derived from an EMBL/GenBank/DDBJ whole genome shotgun (WGS) entry which is preliminary data.</text>
</comment>
<gene>
    <name evidence="1" type="ORF">CC78DRAFT_536196</name>
</gene>
<sequence>MLPRTPYRNSSAHLTRDERLQCQTLRLAGHTHKYIANLLNLTERQVGYVIASEQVTPKKRPGRPRILTDAQVDELEEYVQSSRATR</sequence>
<protein>
    <recommendedName>
        <fullName evidence="3">Transposase IS30-like HTH domain-containing protein</fullName>
    </recommendedName>
</protein>
<accession>A0A9P4MZV9</accession>